<evidence type="ECO:0000313" key="1">
    <source>
        <dbReference type="EMBL" id="NME98336.1"/>
    </source>
</evidence>
<dbReference type="RefSeq" id="WP_168975055.1">
    <property type="nucleotide sequence ID" value="NZ_JABAGO010000012.1"/>
</dbReference>
<dbReference type="Proteomes" id="UP000561326">
    <property type="component" value="Unassembled WGS sequence"/>
</dbReference>
<comment type="caution">
    <text evidence="1">The sequence shown here is derived from an EMBL/GenBank/DDBJ whole genome shotgun (WGS) entry which is preliminary data.</text>
</comment>
<sequence>MSFMGMEYYSLSLKELAEWYNFKQAIVEYSVNGYIADVGVECYELKNFFEYSEYDPFFDEDESNYEKHYRKINTGNFVFEVNVTHSMEEKKILAFQCHSVPFLEFKPQQIEEGFIFTVTAVHIPDFLVYLLEKVKIFLSKEFEDELFELGKKMYENARENELKKELRIEVINQLAKELENVNFRQHISRVQFEKMNTITAQVYKTKVKTEELLYQIKYKPYLLSSISKLHEEYKVKVLIGEKTSTSKEKVVGFSFLLPDKYLYGQQLKEIMQYVLSELKNKP</sequence>
<organism evidence="1 2">
    <name type="scientific">Aneurinibacillus aneurinilyticus</name>
    <name type="common">Bacillus aneurinolyticus</name>
    <dbReference type="NCBI Taxonomy" id="1391"/>
    <lineage>
        <taxon>Bacteria</taxon>
        <taxon>Bacillati</taxon>
        <taxon>Bacillota</taxon>
        <taxon>Bacilli</taxon>
        <taxon>Bacillales</taxon>
        <taxon>Paenibacillaceae</taxon>
        <taxon>Aneurinibacillus group</taxon>
        <taxon>Aneurinibacillus</taxon>
    </lineage>
</organism>
<proteinExistence type="predicted"/>
<reference evidence="1 2" key="1">
    <citation type="submission" date="2020-04" db="EMBL/GenBank/DDBJ databases">
        <authorList>
            <person name="Hitch T.C.A."/>
            <person name="Wylensek D."/>
            <person name="Clavel T."/>
        </authorList>
    </citation>
    <scope>NUCLEOTIDE SEQUENCE [LARGE SCALE GENOMIC DNA]</scope>
    <source>
        <strain evidence="1 2">WB01_D5_05</strain>
    </source>
</reference>
<gene>
    <name evidence="1" type="ORF">HF838_08690</name>
</gene>
<dbReference type="EMBL" id="JABAGO010000012">
    <property type="protein sequence ID" value="NME98336.1"/>
    <property type="molecule type" value="Genomic_DNA"/>
</dbReference>
<accession>A0A848CY30</accession>
<name>A0A848CY30_ANEAE</name>
<protein>
    <submittedName>
        <fullName evidence="1">Uncharacterized protein</fullName>
    </submittedName>
</protein>
<dbReference type="AlphaFoldDB" id="A0A848CY30"/>
<evidence type="ECO:0000313" key="2">
    <source>
        <dbReference type="Proteomes" id="UP000561326"/>
    </source>
</evidence>